<reference evidence="3" key="1">
    <citation type="submission" date="2016-11" db="EMBL/GenBank/DDBJ databases">
        <authorList>
            <person name="Varghese N."/>
            <person name="Submissions S."/>
        </authorList>
    </citation>
    <scope>NUCLEOTIDE SEQUENCE [LARGE SCALE GENOMIC DNA]</scope>
    <source>
        <strain evidence="3">DSM 26899</strain>
    </source>
</reference>
<dbReference type="EMBL" id="FRAV01000005">
    <property type="protein sequence ID" value="SHK57606.1"/>
    <property type="molecule type" value="Genomic_DNA"/>
</dbReference>
<dbReference type="AlphaFoldDB" id="A0A1M6TL37"/>
<keyword evidence="1" id="KW-0732">Signal</keyword>
<accession>A0A1M6TL37</accession>
<dbReference type="Proteomes" id="UP000184364">
    <property type="component" value="Unassembled WGS sequence"/>
</dbReference>
<proteinExistence type="predicted"/>
<name>A0A1M6TL37_9FLAO</name>
<dbReference type="RefSeq" id="WP_073291376.1">
    <property type="nucleotide sequence ID" value="NZ_FRAV01000005.1"/>
</dbReference>
<dbReference type="OrthoDB" id="983143at2"/>
<evidence type="ECO:0008006" key="4">
    <source>
        <dbReference type="Google" id="ProtNLM"/>
    </source>
</evidence>
<organism evidence="2 3">
    <name type="scientific">Chryseobacterium polytrichastri</name>
    <dbReference type="NCBI Taxonomy" id="1302687"/>
    <lineage>
        <taxon>Bacteria</taxon>
        <taxon>Pseudomonadati</taxon>
        <taxon>Bacteroidota</taxon>
        <taxon>Flavobacteriia</taxon>
        <taxon>Flavobacteriales</taxon>
        <taxon>Weeksellaceae</taxon>
        <taxon>Chryseobacterium group</taxon>
        <taxon>Chryseobacterium</taxon>
    </lineage>
</organism>
<feature type="chain" id="PRO_5012929260" description="Outer membrane protein assembly factor BamA" evidence="1">
    <location>
        <begin position="21"/>
        <end position="773"/>
    </location>
</feature>
<protein>
    <recommendedName>
        <fullName evidence="4">Outer membrane protein assembly factor BamA</fullName>
    </recommendedName>
</protein>
<evidence type="ECO:0000256" key="1">
    <source>
        <dbReference type="SAM" id="SignalP"/>
    </source>
</evidence>
<dbReference type="Pfam" id="PF18939">
    <property type="entry name" value="DUF5686"/>
    <property type="match status" value="1"/>
</dbReference>
<evidence type="ECO:0000313" key="2">
    <source>
        <dbReference type="EMBL" id="SHK57606.1"/>
    </source>
</evidence>
<evidence type="ECO:0000313" key="3">
    <source>
        <dbReference type="Proteomes" id="UP000184364"/>
    </source>
</evidence>
<keyword evidence="3" id="KW-1185">Reference proteome</keyword>
<gene>
    <name evidence="2" type="ORF">SAMN05444267_1005130</name>
</gene>
<sequence>MIKKYKISFLFTFLVLFFHAQTKIKETGNDDRKTKQKDLQEIKITGKPRKSLSKKDNPAYKVLQGIWKNKERNNIQSLDYYDYRRYTSVNIGINNVDSVIAKKILGNDYAALRKASIEGDQSEEKITIPIFLNELSERIYGHKNEEKTDIEGERKSGLNEVGRGFGVERFSQTFTTINPYEDDIQILDKTFVSPLSTRGYGVYNYILKDSITEADQKIYIIHFFPKNPEDLLFQGHFNVADKAFAITEILMKTTKQINMSLVRDLSIEKYYSETNDGIYLPEKSIYEGNFTLISKRKDEMGAYVKKEVNEYEYQLNQPKEASFYKEKTVQTRSGQFEKNDEYWQKSLGLSKNTQETLQLIRGLKSNARVHGITSVVNVFSTGYLDLFKGLQAGSIWNTVSNNDVEGLRLRMGFRTFITEDDKFRLTFYGAYGNRDHKFKYGAEGIYLLSSQPRIVIGASHLRDNLQLSGKLLDPNDLLPRNKTSFITRGKNYDLSNVMRNTVNVDLAFDKNLHLNISGVHQQIQSADPHAFSMDYVLPNTSEIHNKLTDFTTNVTLIYTPGRNVYGYGAEQKFGKLPYTTILLKYTKGYKGILNSDFDYNKLQFSVEKNFFLSNFGRLTASVEMGKTFNTVPISLLSPVPANQSISVVSKTFSLLNYYNFVTDSYIMGNLEHHFNGFILNRIPLLNKLKLRSFIFYRFAYGSISQNNIDINRSSIIYAAPNKMYSEYGFGIENIGYGNLRPFRVDFIWRSKIGEVFGITPPNFGVRFGFSPGF</sequence>
<dbReference type="InterPro" id="IPR043741">
    <property type="entry name" value="DUF5686"/>
</dbReference>
<feature type="signal peptide" evidence="1">
    <location>
        <begin position="1"/>
        <end position="20"/>
    </location>
</feature>
<dbReference type="STRING" id="1302687.SAMN05444267_1005130"/>